<evidence type="ECO:0000256" key="1">
    <source>
        <dbReference type="ARBA" id="ARBA00005395"/>
    </source>
</evidence>
<organism evidence="7 8">
    <name type="scientific">Xenorhabdus taiwanensis</name>
    <dbReference type="NCBI Taxonomy" id="3085177"/>
    <lineage>
        <taxon>Bacteria</taxon>
        <taxon>Pseudomonadati</taxon>
        <taxon>Pseudomonadota</taxon>
        <taxon>Gammaproteobacteria</taxon>
        <taxon>Enterobacterales</taxon>
        <taxon>Morganellaceae</taxon>
        <taxon>Xenorhabdus</taxon>
    </lineage>
</organism>
<evidence type="ECO:0000256" key="5">
    <source>
        <dbReference type="HAMAP-Rule" id="MF_02210"/>
    </source>
</evidence>
<dbReference type="PANTHER" id="PTHR43420">
    <property type="entry name" value="ACETYLTRANSFERASE"/>
    <property type="match status" value="1"/>
</dbReference>
<evidence type="ECO:0000313" key="7">
    <source>
        <dbReference type="EMBL" id="BET95628.1"/>
    </source>
</evidence>
<keyword evidence="4 5" id="KW-0012">Acyltransferase</keyword>
<dbReference type="InterPro" id="IPR016181">
    <property type="entry name" value="Acyl_CoA_acyltransferase"/>
</dbReference>
<comment type="catalytic activity">
    <reaction evidence="5">
        <text>N-terminal L-alanyl-[ribosomal protein bS18] + acetyl-CoA = N-terminal N(alpha)-acetyl-L-alanyl-[ribosomal protein bS18] + CoA + H(+)</text>
        <dbReference type="Rhea" id="RHEA:43756"/>
        <dbReference type="Rhea" id="RHEA-COMP:10676"/>
        <dbReference type="Rhea" id="RHEA-COMP:10677"/>
        <dbReference type="ChEBI" id="CHEBI:15378"/>
        <dbReference type="ChEBI" id="CHEBI:57287"/>
        <dbReference type="ChEBI" id="CHEBI:57288"/>
        <dbReference type="ChEBI" id="CHEBI:64718"/>
        <dbReference type="ChEBI" id="CHEBI:83683"/>
        <dbReference type="EC" id="2.3.1.266"/>
    </reaction>
</comment>
<dbReference type="NCBIfam" id="NF007025">
    <property type="entry name" value="PRK09491.1"/>
    <property type="match status" value="1"/>
</dbReference>
<comment type="function">
    <text evidence="5">Acetylates the N-terminal alanine of ribosomal protein bS18.</text>
</comment>
<accession>A0ABN7BZ77</accession>
<keyword evidence="7" id="KW-0687">Ribonucleoprotein</keyword>
<feature type="binding site" evidence="5">
    <location>
        <begin position="88"/>
        <end position="90"/>
    </location>
    <ligand>
        <name>acetyl-CoA</name>
        <dbReference type="ChEBI" id="CHEBI:57288"/>
    </ligand>
</feature>
<comment type="caution">
    <text evidence="5">Lacks conserved residue(s) required for the propagation of feature annotation.</text>
</comment>
<dbReference type="Gene3D" id="3.40.630.30">
    <property type="match status" value="1"/>
</dbReference>
<evidence type="ECO:0000256" key="3">
    <source>
        <dbReference type="ARBA" id="ARBA00022679"/>
    </source>
</evidence>
<dbReference type="PANTHER" id="PTHR43420:SF44">
    <property type="entry name" value="ACETYLTRANSFERASE YPEA"/>
    <property type="match status" value="1"/>
</dbReference>
<dbReference type="PROSITE" id="PS51186">
    <property type="entry name" value="GNAT"/>
    <property type="match status" value="1"/>
</dbReference>
<dbReference type="GO" id="GO:0005840">
    <property type="term" value="C:ribosome"/>
    <property type="evidence" value="ECO:0007669"/>
    <property type="project" value="UniProtKB-KW"/>
</dbReference>
<feature type="binding site" evidence="5">
    <location>
        <position position="127"/>
    </location>
    <ligand>
        <name>acetyl-CoA</name>
        <dbReference type="ChEBI" id="CHEBI:57288"/>
    </ligand>
</feature>
<dbReference type="SUPFAM" id="SSF55729">
    <property type="entry name" value="Acyl-CoA N-acyltransferases (Nat)"/>
    <property type="match status" value="1"/>
</dbReference>
<feature type="active site" description="Proton acceptor" evidence="5">
    <location>
        <position position="122"/>
    </location>
</feature>
<dbReference type="CDD" id="cd04301">
    <property type="entry name" value="NAT_SF"/>
    <property type="match status" value="1"/>
</dbReference>
<dbReference type="InterPro" id="IPR006464">
    <property type="entry name" value="AcTrfase_RimI/Ard1"/>
</dbReference>
<reference evidence="7 8" key="1">
    <citation type="submission" date="2023-10" db="EMBL/GenBank/DDBJ databases">
        <title>Xenorhabdus taiwanensis sp. nov., a symbiotic bacterium associated with the entomopathogenic nematode Steinernema taiwanensis.</title>
        <authorList>
            <person name="Tseng C.T."/>
            <person name="Shu H.Y."/>
            <person name="Chen M.H."/>
            <person name="Fang Y.J."/>
            <person name="Wu T.L."/>
            <person name="Lin Y.C."/>
            <person name="Huang C.J."/>
        </authorList>
    </citation>
    <scope>NUCLEOTIDE SEQUENCE [LARGE SCALE GENOMIC DNA]</scope>
    <source>
        <strain evidence="7 8">TCT-1</strain>
    </source>
</reference>
<sequence length="177" mass="20434">MIYLLMGMQNALFGNKFTIMKNISLLTPVDLPAAFQIEQASHAFAWSEKTFYSNQGERYLNYKISQNDQIIGFAITQYVMDEATLFNIAIHPEYQSRGYGRALLTHLINILPEKQINTLWLEVRRSNQAAIRLYEEMGFNEVSIRKNYYPTATGKEDAIIMALPLFEVDLDNKSQNH</sequence>
<dbReference type="Pfam" id="PF00583">
    <property type="entry name" value="Acetyltransf_1"/>
    <property type="match status" value="1"/>
</dbReference>
<dbReference type="InterPro" id="IPR043690">
    <property type="entry name" value="RimI"/>
</dbReference>
<dbReference type="Proteomes" id="UP001529514">
    <property type="component" value="Chromosome"/>
</dbReference>
<proteinExistence type="inferred from homology"/>
<evidence type="ECO:0000256" key="4">
    <source>
        <dbReference type="ARBA" id="ARBA00023315"/>
    </source>
</evidence>
<comment type="subcellular location">
    <subcellularLocation>
        <location evidence="5">Cytoplasm</location>
    </subcellularLocation>
</comment>
<feature type="domain" description="N-acetyltransferase" evidence="6">
    <location>
        <begin position="21"/>
        <end position="166"/>
    </location>
</feature>
<feature type="active site" description="Proton donor" evidence="5">
    <location>
        <position position="134"/>
    </location>
</feature>
<dbReference type="EMBL" id="AP028978">
    <property type="protein sequence ID" value="BET95628.1"/>
    <property type="molecule type" value="Genomic_DNA"/>
</dbReference>
<gene>
    <name evidence="5 7" type="primary">rimI</name>
    <name evidence="7" type="ORF">TCT1_05490</name>
</gene>
<dbReference type="InterPro" id="IPR000182">
    <property type="entry name" value="GNAT_dom"/>
</dbReference>
<dbReference type="InterPro" id="IPR050680">
    <property type="entry name" value="YpeA/RimI_acetyltransf"/>
</dbReference>
<dbReference type="NCBIfam" id="TIGR01575">
    <property type="entry name" value="rimI"/>
    <property type="match status" value="1"/>
</dbReference>
<protein>
    <recommendedName>
        <fullName evidence="5">[Ribosomal protein bS18]-alanine N-acetyltransferase</fullName>
        <ecNumber evidence="5">2.3.1.266</ecNumber>
    </recommendedName>
</protein>
<dbReference type="HAMAP" id="MF_02210">
    <property type="entry name" value="RimI"/>
    <property type="match status" value="1"/>
</dbReference>
<keyword evidence="3 5" id="KW-0808">Transferase</keyword>
<keyword evidence="8" id="KW-1185">Reference proteome</keyword>
<evidence type="ECO:0000259" key="6">
    <source>
        <dbReference type="PROSITE" id="PS51186"/>
    </source>
</evidence>
<evidence type="ECO:0000313" key="8">
    <source>
        <dbReference type="Proteomes" id="UP001529514"/>
    </source>
</evidence>
<keyword evidence="7" id="KW-0689">Ribosomal protein</keyword>
<comment type="similarity">
    <text evidence="1 5">Belongs to the acetyltransferase family. RimI subfamily.</text>
</comment>
<name>A0ABN7BZ77_9GAMM</name>
<evidence type="ECO:0000256" key="2">
    <source>
        <dbReference type="ARBA" id="ARBA00022490"/>
    </source>
</evidence>
<dbReference type="EC" id="2.3.1.266" evidence="5"/>
<keyword evidence="2 5" id="KW-0963">Cytoplasm</keyword>